<evidence type="ECO:0000313" key="2">
    <source>
        <dbReference type="Proteomes" id="UP000054773"/>
    </source>
</evidence>
<dbReference type="STRING" id="448.Lery_1645"/>
<organism evidence="1 2">
    <name type="scientific">Legionella erythra</name>
    <dbReference type="NCBI Taxonomy" id="448"/>
    <lineage>
        <taxon>Bacteria</taxon>
        <taxon>Pseudomonadati</taxon>
        <taxon>Pseudomonadota</taxon>
        <taxon>Gammaproteobacteria</taxon>
        <taxon>Legionellales</taxon>
        <taxon>Legionellaceae</taxon>
        <taxon>Legionella</taxon>
    </lineage>
</organism>
<dbReference type="EMBL" id="LNYA01000024">
    <property type="protein sequence ID" value="KTC97806.1"/>
    <property type="molecule type" value="Genomic_DNA"/>
</dbReference>
<keyword evidence="2" id="KW-1185">Reference proteome</keyword>
<accession>A0A0W0TQP6</accession>
<reference evidence="1 2" key="1">
    <citation type="submission" date="2015-11" db="EMBL/GenBank/DDBJ databases">
        <title>Genomic analysis of 38 Legionella species identifies large and diverse effector repertoires.</title>
        <authorList>
            <person name="Burstein D."/>
            <person name="Amaro F."/>
            <person name="Zusman T."/>
            <person name="Lifshitz Z."/>
            <person name="Cohen O."/>
            <person name="Gilbert J.A."/>
            <person name="Pupko T."/>
            <person name="Shuman H.A."/>
            <person name="Segal G."/>
        </authorList>
    </citation>
    <scope>NUCLEOTIDE SEQUENCE [LARGE SCALE GENOMIC DNA]</scope>
    <source>
        <strain evidence="1 2">SE-32A-C8</strain>
    </source>
</reference>
<gene>
    <name evidence="1" type="ORF">Lery_1645</name>
</gene>
<dbReference type="AlphaFoldDB" id="A0A0W0TQP6"/>
<dbReference type="Proteomes" id="UP000054773">
    <property type="component" value="Unassembled WGS sequence"/>
</dbReference>
<protein>
    <recommendedName>
        <fullName evidence="3">Ankyrin repeats (3 copies)</fullName>
    </recommendedName>
</protein>
<evidence type="ECO:0000313" key="1">
    <source>
        <dbReference type="EMBL" id="KTC97806.1"/>
    </source>
</evidence>
<dbReference type="PATRIC" id="fig|448.7.peg.1714"/>
<proteinExistence type="predicted"/>
<evidence type="ECO:0008006" key="3">
    <source>
        <dbReference type="Google" id="ProtNLM"/>
    </source>
</evidence>
<name>A0A0W0TQP6_LEGER</name>
<comment type="caution">
    <text evidence="1">The sequence shown here is derived from an EMBL/GenBank/DDBJ whole genome shotgun (WGS) entry which is preliminary data.</text>
</comment>
<sequence length="374" mass="42505">MAVNIDSERLIRASGNGLINTVQSLCDRLKLIHMPEGLLDQAILSALQGIALFKDRKPDKVEHCWQIIDRLCHIQCNDQVSEQCLDTVLLAAVVSERLELIKSLSHLGPPHHFPSTGAIHAALQNVFHSSSSHQWDLMVSLCRMGVNEDMRTRVFTALAKASQWQAIDRLYAAGLRPHQIGVNFILHQAAKHSQWNIFEQIGALQEPGWPAAGEFLRMAVRARQHSVVFQLCQLNMSNAIDPETILDAMLIAKNTNQPAIACYLRVHFIACRIPRALTAIFYLLKDYIPPDTHLTPFFKTRPEAIHHLKDLAESIVRSPSEDEEESQLIRDIIFSLKSSPLYSHDLHFIAMVNYIVEHYTDEYYTCNPHRYPLQ</sequence>
<dbReference type="RefSeq" id="WP_131751033.1">
    <property type="nucleotide sequence ID" value="NZ_CAAAHY010000009.1"/>
</dbReference>